<keyword evidence="2" id="KW-1185">Reference proteome</keyword>
<dbReference type="OrthoDB" id="1163293at2"/>
<dbReference type="Gene3D" id="3.30.2310.20">
    <property type="entry name" value="RelE-like"/>
    <property type="match status" value="1"/>
</dbReference>
<evidence type="ECO:0008006" key="3">
    <source>
        <dbReference type="Google" id="ProtNLM"/>
    </source>
</evidence>
<organism evidence="1 2">
    <name type="scientific">Aquimarina spongiae</name>
    <dbReference type="NCBI Taxonomy" id="570521"/>
    <lineage>
        <taxon>Bacteria</taxon>
        <taxon>Pseudomonadati</taxon>
        <taxon>Bacteroidota</taxon>
        <taxon>Flavobacteriia</taxon>
        <taxon>Flavobacteriales</taxon>
        <taxon>Flavobacteriaceae</taxon>
        <taxon>Aquimarina</taxon>
    </lineage>
</organism>
<sequence>MELLISSQFAADYKETQDPSLQEKLKSVFTAIKSANTIAELPKFRKITGTAKAYKMGIGFYYVLGSITKENEITLIRFLHRDRVIAVTDQNK</sequence>
<dbReference type="STRING" id="570521.SAMN04488508_10484"/>
<protein>
    <recommendedName>
        <fullName evidence="3">ParE toxin of type II toxin-antitoxin system, parDE</fullName>
    </recommendedName>
</protein>
<dbReference type="EMBL" id="FQYP01000004">
    <property type="protein sequence ID" value="SHI92507.1"/>
    <property type="molecule type" value="Genomic_DNA"/>
</dbReference>
<dbReference type="SUPFAM" id="SSF143011">
    <property type="entry name" value="RelE-like"/>
    <property type="match status" value="1"/>
</dbReference>
<accession>A0A1M6F466</accession>
<evidence type="ECO:0000313" key="2">
    <source>
        <dbReference type="Proteomes" id="UP000184432"/>
    </source>
</evidence>
<dbReference type="RefSeq" id="WP_073315916.1">
    <property type="nucleotide sequence ID" value="NZ_FQYP01000004.1"/>
</dbReference>
<dbReference type="AlphaFoldDB" id="A0A1M6F466"/>
<proteinExistence type="predicted"/>
<gene>
    <name evidence="1" type="ORF">SAMN04488508_10484</name>
</gene>
<reference evidence="2" key="1">
    <citation type="submission" date="2016-11" db="EMBL/GenBank/DDBJ databases">
        <authorList>
            <person name="Varghese N."/>
            <person name="Submissions S."/>
        </authorList>
    </citation>
    <scope>NUCLEOTIDE SEQUENCE [LARGE SCALE GENOMIC DNA]</scope>
    <source>
        <strain evidence="2">DSM 22623</strain>
    </source>
</reference>
<dbReference type="InterPro" id="IPR035093">
    <property type="entry name" value="RelE/ParE_toxin_dom_sf"/>
</dbReference>
<evidence type="ECO:0000313" key="1">
    <source>
        <dbReference type="EMBL" id="SHI92507.1"/>
    </source>
</evidence>
<dbReference type="Proteomes" id="UP000184432">
    <property type="component" value="Unassembled WGS sequence"/>
</dbReference>
<name>A0A1M6F466_9FLAO</name>